<protein>
    <submittedName>
        <fullName evidence="2">Uncharacterized protein</fullName>
    </submittedName>
</protein>
<gene>
    <name evidence="2" type="ORF">BD626DRAFT_510574</name>
</gene>
<feature type="compositionally biased region" description="Basic residues" evidence="1">
    <location>
        <begin position="68"/>
        <end position="81"/>
    </location>
</feature>
<accession>A0A550C1W8</accession>
<proteinExistence type="predicted"/>
<keyword evidence="3" id="KW-1185">Reference proteome</keyword>
<evidence type="ECO:0000256" key="1">
    <source>
        <dbReference type="SAM" id="MobiDB-lite"/>
    </source>
</evidence>
<evidence type="ECO:0000313" key="3">
    <source>
        <dbReference type="Proteomes" id="UP000320762"/>
    </source>
</evidence>
<feature type="region of interest" description="Disordered" evidence="1">
    <location>
        <begin position="57"/>
        <end position="81"/>
    </location>
</feature>
<sequence length="81" mass="9115">MGLTVPSGRKRREGKDLMFLMLVPRAADADMVACASPRTSSCCKICRRYGIRDDEQNVDGGEQEVGRRRQASCKRQRGRRA</sequence>
<dbReference type="AlphaFoldDB" id="A0A550C1W8"/>
<reference evidence="2 3" key="1">
    <citation type="journal article" date="2019" name="New Phytol.">
        <title>Comparative genomics reveals unique wood-decay strategies and fruiting body development in the Schizophyllaceae.</title>
        <authorList>
            <person name="Almasi E."/>
            <person name="Sahu N."/>
            <person name="Krizsan K."/>
            <person name="Balint B."/>
            <person name="Kovacs G.M."/>
            <person name="Kiss B."/>
            <person name="Cseklye J."/>
            <person name="Drula E."/>
            <person name="Henrissat B."/>
            <person name="Nagy I."/>
            <person name="Chovatia M."/>
            <person name="Adam C."/>
            <person name="LaButti K."/>
            <person name="Lipzen A."/>
            <person name="Riley R."/>
            <person name="Grigoriev I.V."/>
            <person name="Nagy L.G."/>
        </authorList>
    </citation>
    <scope>NUCLEOTIDE SEQUENCE [LARGE SCALE GENOMIC DNA]</scope>
    <source>
        <strain evidence="2 3">NL-1724</strain>
    </source>
</reference>
<dbReference type="EMBL" id="VDMD01000033">
    <property type="protein sequence ID" value="TRM58795.1"/>
    <property type="molecule type" value="Genomic_DNA"/>
</dbReference>
<evidence type="ECO:0000313" key="2">
    <source>
        <dbReference type="EMBL" id="TRM58795.1"/>
    </source>
</evidence>
<dbReference type="Proteomes" id="UP000320762">
    <property type="component" value="Unassembled WGS sequence"/>
</dbReference>
<organism evidence="2 3">
    <name type="scientific">Schizophyllum amplum</name>
    <dbReference type="NCBI Taxonomy" id="97359"/>
    <lineage>
        <taxon>Eukaryota</taxon>
        <taxon>Fungi</taxon>
        <taxon>Dikarya</taxon>
        <taxon>Basidiomycota</taxon>
        <taxon>Agaricomycotina</taxon>
        <taxon>Agaricomycetes</taxon>
        <taxon>Agaricomycetidae</taxon>
        <taxon>Agaricales</taxon>
        <taxon>Schizophyllaceae</taxon>
        <taxon>Schizophyllum</taxon>
    </lineage>
</organism>
<comment type="caution">
    <text evidence="2">The sequence shown here is derived from an EMBL/GenBank/DDBJ whole genome shotgun (WGS) entry which is preliminary data.</text>
</comment>
<name>A0A550C1W8_9AGAR</name>